<feature type="transmembrane region" description="Helical" evidence="10">
    <location>
        <begin position="144"/>
        <end position="165"/>
    </location>
</feature>
<reference evidence="11" key="1">
    <citation type="submission" date="2020-11" db="EMBL/GenBank/DDBJ databases">
        <authorList>
            <consortium name="DOE Joint Genome Institute"/>
            <person name="Ahrendt S."/>
            <person name="Riley R."/>
            <person name="Andreopoulos W."/>
            <person name="Labutti K."/>
            <person name="Pangilinan J."/>
            <person name="Ruiz-Duenas F.J."/>
            <person name="Barrasa J.M."/>
            <person name="Sanchez-Garcia M."/>
            <person name="Camarero S."/>
            <person name="Miyauchi S."/>
            <person name="Serrano A."/>
            <person name="Linde D."/>
            <person name="Babiker R."/>
            <person name="Drula E."/>
            <person name="Ayuso-Fernandez I."/>
            <person name="Pacheco R."/>
            <person name="Padilla G."/>
            <person name="Ferreira P."/>
            <person name="Barriuso J."/>
            <person name="Kellner H."/>
            <person name="Castanera R."/>
            <person name="Alfaro M."/>
            <person name="Ramirez L."/>
            <person name="Pisabarro A.G."/>
            <person name="Kuo A."/>
            <person name="Tritt A."/>
            <person name="Lipzen A."/>
            <person name="He G."/>
            <person name="Yan M."/>
            <person name="Ng V."/>
            <person name="Cullen D."/>
            <person name="Martin F."/>
            <person name="Rosso M.-N."/>
            <person name="Henrissat B."/>
            <person name="Hibbett D."/>
            <person name="Martinez A.T."/>
            <person name="Grigoriev I.V."/>
        </authorList>
    </citation>
    <scope>NUCLEOTIDE SEQUENCE</scope>
    <source>
        <strain evidence="11">CBS 506.95</strain>
    </source>
</reference>
<evidence type="ECO:0000313" key="11">
    <source>
        <dbReference type="EMBL" id="KAF9532589.1"/>
    </source>
</evidence>
<feature type="region of interest" description="Disordered" evidence="9">
    <location>
        <begin position="201"/>
        <end position="239"/>
    </location>
</feature>
<evidence type="ECO:0000256" key="2">
    <source>
        <dbReference type="ARBA" id="ARBA00022692"/>
    </source>
</evidence>
<keyword evidence="2 10" id="KW-0812">Transmembrane</keyword>
<gene>
    <name evidence="11" type="ORF">CPB83DRAFT_890781</name>
</gene>
<name>A0A9P6EP86_9AGAR</name>
<feature type="compositionally biased region" description="Polar residues" evidence="9">
    <location>
        <begin position="215"/>
        <end position="230"/>
    </location>
</feature>
<keyword evidence="5 10" id="KW-1133">Transmembrane helix</keyword>
<protein>
    <recommendedName>
        <fullName evidence="13">Translocon-associated protein subunit alpha</fullName>
    </recommendedName>
</protein>
<evidence type="ECO:0000256" key="5">
    <source>
        <dbReference type="ARBA" id="ARBA00022989"/>
    </source>
</evidence>
<accession>A0A9P6EP86</accession>
<dbReference type="GO" id="GO:0005789">
    <property type="term" value="C:endoplasmic reticulum membrane"/>
    <property type="evidence" value="ECO:0007669"/>
    <property type="project" value="UniProtKB-SubCell"/>
</dbReference>
<dbReference type="AlphaFoldDB" id="A0A9P6EP86"/>
<evidence type="ECO:0000256" key="4">
    <source>
        <dbReference type="ARBA" id="ARBA00022824"/>
    </source>
</evidence>
<evidence type="ECO:0000256" key="7">
    <source>
        <dbReference type="ARBA" id="ARBA00037565"/>
    </source>
</evidence>
<keyword evidence="12" id="KW-1185">Reference proteome</keyword>
<evidence type="ECO:0000256" key="10">
    <source>
        <dbReference type="SAM" id="Phobius"/>
    </source>
</evidence>
<keyword evidence="4" id="KW-0256">Endoplasmic reticulum</keyword>
<comment type="similarity">
    <text evidence="8">Belongs to the IRC22 family.</text>
</comment>
<evidence type="ECO:0000256" key="8">
    <source>
        <dbReference type="ARBA" id="ARBA00038311"/>
    </source>
</evidence>
<organism evidence="11 12">
    <name type="scientific">Crepidotus variabilis</name>
    <dbReference type="NCBI Taxonomy" id="179855"/>
    <lineage>
        <taxon>Eukaryota</taxon>
        <taxon>Fungi</taxon>
        <taxon>Dikarya</taxon>
        <taxon>Basidiomycota</taxon>
        <taxon>Agaricomycotina</taxon>
        <taxon>Agaricomycetes</taxon>
        <taxon>Agaricomycetidae</taxon>
        <taxon>Agaricales</taxon>
        <taxon>Agaricineae</taxon>
        <taxon>Crepidotaceae</taxon>
        <taxon>Crepidotus</taxon>
    </lineage>
</organism>
<dbReference type="Proteomes" id="UP000807306">
    <property type="component" value="Unassembled WGS sequence"/>
</dbReference>
<dbReference type="EMBL" id="MU157831">
    <property type="protein sequence ID" value="KAF9532589.1"/>
    <property type="molecule type" value="Genomic_DNA"/>
</dbReference>
<comment type="subcellular location">
    <subcellularLocation>
        <location evidence="1">Endoplasmic reticulum membrane</location>
        <topology evidence="1">Single-pass type I membrane protein</topology>
    </subcellularLocation>
</comment>
<keyword evidence="6 10" id="KW-0472">Membrane</keyword>
<dbReference type="InterPro" id="IPR005595">
    <property type="entry name" value="TRAP_alpha"/>
</dbReference>
<evidence type="ECO:0000256" key="1">
    <source>
        <dbReference type="ARBA" id="ARBA00004115"/>
    </source>
</evidence>
<evidence type="ECO:0000313" key="12">
    <source>
        <dbReference type="Proteomes" id="UP000807306"/>
    </source>
</evidence>
<evidence type="ECO:0000256" key="9">
    <source>
        <dbReference type="SAM" id="MobiDB-lite"/>
    </source>
</evidence>
<proteinExistence type="inferred from homology"/>
<evidence type="ECO:0008006" key="13">
    <source>
        <dbReference type="Google" id="ProtNLM"/>
    </source>
</evidence>
<sequence length="239" mass="25777">MAAETENTTQKAVSSDPEVLAIATFPESNVFNHVTNGQKTNLVITLENKSKHTVTLQAISAALLNPDTNALTKNLTSMKYKAPLLENVKMQIPFSFYSETKPGDHRLNIWVEHSTEAGKFKVEAYDGIVTIVDPDFSIFDFKLLTSYAMVLLILGGAGYAAYVSFVPQPKKGKKAVAGTSSVSEPVAVTATGAGGYQEEWIPEHHLKKGKGGKKTLTSGDELSGAETSGTEGRRRKGKK</sequence>
<keyword evidence="3" id="KW-0732">Signal</keyword>
<comment type="caution">
    <text evidence="11">The sequence shown here is derived from an EMBL/GenBank/DDBJ whole genome shotgun (WGS) entry which is preliminary data.</text>
</comment>
<comment type="function">
    <text evidence="7">Is probably involved in a pathway contributing to genomic integrity.</text>
</comment>
<evidence type="ECO:0000256" key="3">
    <source>
        <dbReference type="ARBA" id="ARBA00022729"/>
    </source>
</evidence>
<evidence type="ECO:0000256" key="6">
    <source>
        <dbReference type="ARBA" id="ARBA00023136"/>
    </source>
</evidence>
<dbReference type="OrthoDB" id="1926781at2759"/>
<dbReference type="PANTHER" id="PTHR12924:SF0">
    <property type="entry name" value="TRANSLOCON-ASSOCIATED PROTEIN SUBUNIT ALPHA"/>
    <property type="match status" value="1"/>
</dbReference>
<dbReference type="PANTHER" id="PTHR12924">
    <property type="entry name" value="TRANSLOCON-ASSOCIATED PROTEIN, ALPHA SUBUNIT"/>
    <property type="match status" value="1"/>
</dbReference>
<dbReference type="Pfam" id="PF03896">
    <property type="entry name" value="TRAP_alpha"/>
    <property type="match status" value="1"/>
</dbReference>